<evidence type="ECO:0000313" key="3">
    <source>
        <dbReference type="Proteomes" id="UP000694892"/>
    </source>
</evidence>
<evidence type="ECO:0000313" key="2">
    <source>
        <dbReference type="EMBL" id="OCT92535.1"/>
    </source>
</evidence>
<accession>A0A974DJZ1</accession>
<evidence type="ECO:0000256" key="1">
    <source>
        <dbReference type="SAM" id="SignalP"/>
    </source>
</evidence>
<name>A0A974DJZ1_XENLA</name>
<protein>
    <submittedName>
        <fullName evidence="2">Uncharacterized protein</fullName>
    </submittedName>
</protein>
<dbReference type="Proteomes" id="UP000694892">
    <property type="component" value="Chromosome 2S"/>
</dbReference>
<dbReference type="EMBL" id="CM004469">
    <property type="protein sequence ID" value="OCT92535.1"/>
    <property type="molecule type" value="Genomic_DNA"/>
</dbReference>
<feature type="chain" id="PRO_5037216553" evidence="1">
    <location>
        <begin position="18"/>
        <end position="67"/>
    </location>
</feature>
<proteinExistence type="predicted"/>
<dbReference type="AlphaFoldDB" id="A0A974DJZ1"/>
<gene>
    <name evidence="2" type="ORF">XELAEV_18015591mg</name>
</gene>
<keyword evidence="1" id="KW-0732">Signal</keyword>
<organism evidence="2 3">
    <name type="scientific">Xenopus laevis</name>
    <name type="common">African clawed frog</name>
    <dbReference type="NCBI Taxonomy" id="8355"/>
    <lineage>
        <taxon>Eukaryota</taxon>
        <taxon>Metazoa</taxon>
        <taxon>Chordata</taxon>
        <taxon>Craniata</taxon>
        <taxon>Vertebrata</taxon>
        <taxon>Euteleostomi</taxon>
        <taxon>Amphibia</taxon>
        <taxon>Batrachia</taxon>
        <taxon>Anura</taxon>
        <taxon>Pipoidea</taxon>
        <taxon>Pipidae</taxon>
        <taxon>Xenopodinae</taxon>
        <taxon>Xenopus</taxon>
        <taxon>Xenopus</taxon>
    </lineage>
</organism>
<reference evidence="3" key="1">
    <citation type="journal article" date="2016" name="Nature">
        <title>Genome evolution in the allotetraploid frog Xenopus laevis.</title>
        <authorList>
            <person name="Session A.M."/>
            <person name="Uno Y."/>
            <person name="Kwon T."/>
            <person name="Chapman J.A."/>
            <person name="Toyoda A."/>
            <person name="Takahashi S."/>
            <person name="Fukui A."/>
            <person name="Hikosaka A."/>
            <person name="Suzuki A."/>
            <person name="Kondo M."/>
            <person name="van Heeringen S.J."/>
            <person name="Quigley I."/>
            <person name="Heinz S."/>
            <person name="Ogino H."/>
            <person name="Ochi H."/>
            <person name="Hellsten U."/>
            <person name="Lyons J.B."/>
            <person name="Simakov O."/>
            <person name="Putnam N."/>
            <person name="Stites J."/>
            <person name="Kuroki Y."/>
            <person name="Tanaka T."/>
            <person name="Michiue T."/>
            <person name="Watanabe M."/>
            <person name="Bogdanovic O."/>
            <person name="Lister R."/>
            <person name="Georgiou G."/>
            <person name="Paranjpe S.S."/>
            <person name="van Kruijsbergen I."/>
            <person name="Shu S."/>
            <person name="Carlson J."/>
            <person name="Kinoshita T."/>
            <person name="Ohta Y."/>
            <person name="Mawaribuchi S."/>
            <person name="Jenkins J."/>
            <person name="Grimwood J."/>
            <person name="Schmutz J."/>
            <person name="Mitros T."/>
            <person name="Mozaffari S.V."/>
            <person name="Suzuki Y."/>
            <person name="Haramoto Y."/>
            <person name="Yamamoto T.S."/>
            <person name="Takagi C."/>
            <person name="Heald R."/>
            <person name="Miller K."/>
            <person name="Haudenschild C."/>
            <person name="Kitzman J."/>
            <person name="Nakayama T."/>
            <person name="Izutsu Y."/>
            <person name="Robert J."/>
            <person name="Fortriede J."/>
            <person name="Burns K."/>
            <person name="Lotay V."/>
            <person name="Karimi K."/>
            <person name="Yasuoka Y."/>
            <person name="Dichmann D.S."/>
            <person name="Flajnik M.F."/>
            <person name="Houston D.W."/>
            <person name="Shendure J."/>
            <person name="DuPasquier L."/>
            <person name="Vize P.D."/>
            <person name="Zorn A.M."/>
            <person name="Ito M."/>
            <person name="Marcotte E.M."/>
            <person name="Wallingford J.B."/>
            <person name="Ito Y."/>
            <person name="Asashima M."/>
            <person name="Ueno N."/>
            <person name="Matsuda Y."/>
            <person name="Veenstra G.J."/>
            <person name="Fujiyama A."/>
            <person name="Harland R.M."/>
            <person name="Taira M."/>
            <person name="Rokhsar D.S."/>
        </authorList>
    </citation>
    <scope>NUCLEOTIDE SEQUENCE [LARGE SCALE GENOMIC DNA]</scope>
    <source>
        <strain evidence="3">J</strain>
    </source>
</reference>
<sequence length="67" mass="7797">MCLSILTSLFVFGLEFGRLWFNLFESPCQILLDFIFSKESQKGIYPIYSNQPLLNEFGHQTSMSQLK</sequence>
<feature type="signal peptide" evidence="1">
    <location>
        <begin position="1"/>
        <end position="17"/>
    </location>
</feature>